<evidence type="ECO:0000259" key="5">
    <source>
        <dbReference type="Pfam" id="PF00171"/>
    </source>
</evidence>
<dbReference type="EMBL" id="AP027452">
    <property type="protein sequence ID" value="BDY26789.1"/>
    <property type="molecule type" value="Genomic_DNA"/>
</dbReference>
<dbReference type="InterPro" id="IPR050740">
    <property type="entry name" value="Aldehyde_DH_Superfamily"/>
</dbReference>
<reference evidence="6" key="2">
    <citation type="submission" date="2020-02" db="EMBL/GenBank/DDBJ databases">
        <authorList>
            <person name="Matsumoto Y."/>
            <person name="Kinjo T."/>
            <person name="Motooka D."/>
            <person name="Nabeya D."/>
            <person name="Jung N."/>
            <person name="Uechi K."/>
            <person name="Horii T."/>
            <person name="Iida T."/>
            <person name="Fujita J."/>
            <person name="Nakamura S."/>
        </authorList>
    </citation>
    <scope>NUCLEOTIDE SEQUENCE</scope>
    <source>
        <strain evidence="6">JCM 12375</strain>
    </source>
</reference>
<evidence type="ECO:0000313" key="9">
    <source>
        <dbReference type="Proteomes" id="UP001241092"/>
    </source>
</evidence>
<evidence type="ECO:0000256" key="2">
    <source>
        <dbReference type="ARBA" id="ARBA00023002"/>
    </source>
</evidence>
<dbReference type="InterPro" id="IPR016162">
    <property type="entry name" value="Ald_DH_N"/>
</dbReference>
<feature type="domain" description="Aldehyde dehydrogenase" evidence="5">
    <location>
        <begin position="23"/>
        <end position="478"/>
    </location>
</feature>
<dbReference type="EMBL" id="AP022567">
    <property type="protein sequence ID" value="BBX31626.1"/>
    <property type="molecule type" value="Genomic_DNA"/>
</dbReference>
<dbReference type="GO" id="GO:0009450">
    <property type="term" value="P:gamma-aminobutyric acid catabolic process"/>
    <property type="evidence" value="ECO:0007669"/>
    <property type="project" value="TreeGrafter"/>
</dbReference>
<feature type="active site" evidence="3">
    <location>
        <position position="255"/>
    </location>
</feature>
<proteinExistence type="inferred from homology"/>
<dbReference type="FunFam" id="3.40.605.10:FF:000026">
    <property type="entry name" value="Aldehyde dehydrogenase, putative"/>
    <property type="match status" value="1"/>
</dbReference>
<keyword evidence="2 4" id="KW-0560">Oxidoreductase</keyword>
<reference evidence="7" key="3">
    <citation type="submission" date="2023-03" db="EMBL/GenBank/DDBJ databases">
        <title>Draft genome sequence of a Mycolicibacterium mageritense strain H4_3_1 isolated from a hybrid biological-inorganic system reactor.</title>
        <authorList>
            <person name="Feng X."/>
            <person name="Kazama D."/>
            <person name="Sato K."/>
            <person name="Kobayashi H."/>
        </authorList>
    </citation>
    <scope>NUCLEOTIDE SEQUENCE</scope>
    <source>
        <strain evidence="7">H4_3_1</strain>
    </source>
</reference>
<comment type="similarity">
    <text evidence="1 4">Belongs to the aldehyde dehydrogenase family.</text>
</comment>
<evidence type="ECO:0000256" key="4">
    <source>
        <dbReference type="RuleBase" id="RU003345"/>
    </source>
</evidence>
<dbReference type="EC" id="1.2.1.16" evidence="7"/>
<dbReference type="PROSITE" id="PS00687">
    <property type="entry name" value="ALDEHYDE_DEHYDR_GLU"/>
    <property type="match status" value="1"/>
</dbReference>
<dbReference type="RefSeq" id="WP_036433945.1">
    <property type="nucleotide sequence ID" value="NZ_AP022567.1"/>
</dbReference>
<keyword evidence="8" id="KW-1185">Reference proteome</keyword>
<dbReference type="InterPro" id="IPR015590">
    <property type="entry name" value="Aldehyde_DH_dom"/>
</dbReference>
<dbReference type="Gene3D" id="3.40.309.10">
    <property type="entry name" value="Aldehyde Dehydrogenase, Chain A, domain 2"/>
    <property type="match status" value="1"/>
</dbReference>
<reference evidence="6 8" key="1">
    <citation type="journal article" date="2019" name="Emerg. Microbes Infect.">
        <title>Comprehensive subspecies identification of 175 nontuberculous mycobacteria species based on 7547 genomic profiles.</title>
        <authorList>
            <person name="Matsumoto Y."/>
            <person name="Kinjo T."/>
            <person name="Motooka D."/>
            <person name="Nabeya D."/>
            <person name="Jung N."/>
            <person name="Uechi K."/>
            <person name="Horii T."/>
            <person name="Iida T."/>
            <person name="Fujita J."/>
            <person name="Nakamura S."/>
        </authorList>
    </citation>
    <scope>NUCLEOTIDE SEQUENCE [LARGE SCALE GENOMIC DNA]</scope>
    <source>
        <strain evidence="6 8">JCM 12375</strain>
    </source>
</reference>
<evidence type="ECO:0000313" key="8">
    <source>
        <dbReference type="Proteomes" id="UP000465622"/>
    </source>
</evidence>
<dbReference type="InterPro" id="IPR016161">
    <property type="entry name" value="Ald_DH/histidinol_DH"/>
</dbReference>
<name>A0AAI8TPY2_MYCME</name>
<dbReference type="Proteomes" id="UP000465622">
    <property type="component" value="Chromosome"/>
</dbReference>
<dbReference type="InterPro" id="IPR029510">
    <property type="entry name" value="Ald_DH_CS_GLU"/>
</dbReference>
<accession>A0AAI8TPY2</accession>
<evidence type="ECO:0000256" key="1">
    <source>
        <dbReference type="ARBA" id="ARBA00009986"/>
    </source>
</evidence>
<gene>
    <name evidence="7" type="primary">sad_1</name>
    <name evidence="7" type="ORF">hbim_00704</name>
    <name evidence="6" type="ORF">MMAGJ_09080</name>
</gene>
<dbReference type="PANTHER" id="PTHR43353:SF5">
    <property type="entry name" value="SUCCINATE-SEMIALDEHYDE DEHYDROGENASE, MITOCHONDRIAL"/>
    <property type="match status" value="1"/>
</dbReference>
<evidence type="ECO:0000313" key="6">
    <source>
        <dbReference type="EMBL" id="BBX31626.1"/>
    </source>
</evidence>
<dbReference type="FunFam" id="3.40.605.10:FF:000007">
    <property type="entry name" value="NAD/NADP-dependent betaine aldehyde dehydrogenase"/>
    <property type="match status" value="1"/>
</dbReference>
<dbReference type="AlphaFoldDB" id="A0AAI8TPY2"/>
<protein>
    <submittedName>
        <fullName evidence="6 7">Succinate-semialdehyde dehydrogenase</fullName>
        <ecNumber evidence="7">1.2.1.16</ecNumber>
    </submittedName>
</protein>
<dbReference type="GO" id="GO:0004777">
    <property type="term" value="F:succinate-semialdehyde dehydrogenase (NAD+) activity"/>
    <property type="evidence" value="ECO:0007669"/>
    <property type="project" value="TreeGrafter"/>
</dbReference>
<dbReference type="CDD" id="cd07103">
    <property type="entry name" value="ALDH_F5_SSADH_GabD"/>
    <property type="match status" value="1"/>
</dbReference>
<dbReference type="SUPFAM" id="SSF53720">
    <property type="entry name" value="ALDH-like"/>
    <property type="match status" value="1"/>
</dbReference>
<dbReference type="Gene3D" id="3.40.605.10">
    <property type="entry name" value="Aldehyde Dehydrogenase, Chain A, domain 1"/>
    <property type="match status" value="1"/>
</dbReference>
<dbReference type="InterPro" id="IPR016163">
    <property type="entry name" value="Ald_DH_C"/>
</dbReference>
<dbReference type="Proteomes" id="UP001241092">
    <property type="component" value="Chromosome"/>
</dbReference>
<sequence>MAIEDLISSVPTGLWIGGEERAASSTFDVLDPSDDHVLASVANATADDATAALDAACAVQADWAATPPRERGEILRSVFEKITERADDIAALMTLEMGKVLAESKGEVKYGAEFFRWFAEEAVRIDGRFQTSPAGTGRILVTKQAVGPCYAITPWNFPLAMGTRKMGPAFAAGCTMIVKPAQETPLTMLLLAKLMDEAGLPKGVLSVLPTNDARGVSTALIDDGRLRKLTFTGSTGVGKALVKQSADKLLRTSMELGGNAPFIVFDDADVDAAVEGAVLAKMRNGGEACTAANRFHVANSVREEFTDKLVKRMSEFTLGKGIDPSSTLGPLINSNQVATVTELVSDAVSRGATVAVGGVAPGGPGNFYPATVLTDVPADARILKEEVFGPVAPITGFDTEEEGLKAANDTEYGLAAYVFTQSLDRALRVAEAIESGMVGINRGVISDPAAPFGGIKESGFGREGGTEGIDEYLDTKYIALTK</sequence>
<evidence type="ECO:0000313" key="7">
    <source>
        <dbReference type="EMBL" id="BDY26789.1"/>
    </source>
</evidence>
<organism evidence="7 9">
    <name type="scientific">Mycolicibacterium mageritense</name>
    <name type="common">Mycobacterium mageritense</name>
    <dbReference type="NCBI Taxonomy" id="53462"/>
    <lineage>
        <taxon>Bacteria</taxon>
        <taxon>Bacillati</taxon>
        <taxon>Actinomycetota</taxon>
        <taxon>Actinomycetes</taxon>
        <taxon>Mycobacteriales</taxon>
        <taxon>Mycobacteriaceae</taxon>
        <taxon>Mycolicibacterium</taxon>
    </lineage>
</organism>
<dbReference type="FunFam" id="3.40.309.10:FF:000004">
    <property type="entry name" value="Succinate-semialdehyde dehydrogenase I"/>
    <property type="match status" value="1"/>
</dbReference>
<evidence type="ECO:0000256" key="3">
    <source>
        <dbReference type="PROSITE-ProRule" id="PRU10007"/>
    </source>
</evidence>
<dbReference type="Pfam" id="PF00171">
    <property type="entry name" value="Aldedh"/>
    <property type="match status" value="1"/>
</dbReference>
<dbReference type="PANTHER" id="PTHR43353">
    <property type="entry name" value="SUCCINATE-SEMIALDEHYDE DEHYDROGENASE, MITOCHONDRIAL"/>
    <property type="match status" value="1"/>
</dbReference>